<dbReference type="AlphaFoldDB" id="A0A8S3CJB7"/>
<evidence type="ECO:0000313" key="2">
    <source>
        <dbReference type="Proteomes" id="UP000676336"/>
    </source>
</evidence>
<name>A0A8S3CJB7_9BILA</name>
<dbReference type="EMBL" id="CAJOBI010178219">
    <property type="protein sequence ID" value="CAF4915893.1"/>
    <property type="molecule type" value="Genomic_DNA"/>
</dbReference>
<reference evidence="1" key="1">
    <citation type="submission" date="2021-02" db="EMBL/GenBank/DDBJ databases">
        <authorList>
            <person name="Nowell W R."/>
        </authorList>
    </citation>
    <scope>NUCLEOTIDE SEQUENCE</scope>
</reference>
<comment type="caution">
    <text evidence="1">The sequence shown here is derived from an EMBL/GenBank/DDBJ whole genome shotgun (WGS) entry which is preliminary data.</text>
</comment>
<accession>A0A8S3CJB7</accession>
<feature type="non-terminal residue" evidence="1">
    <location>
        <position position="1"/>
    </location>
</feature>
<dbReference type="Proteomes" id="UP000676336">
    <property type="component" value="Unassembled WGS sequence"/>
</dbReference>
<organism evidence="1 2">
    <name type="scientific">Rotaria magnacalcarata</name>
    <dbReference type="NCBI Taxonomy" id="392030"/>
    <lineage>
        <taxon>Eukaryota</taxon>
        <taxon>Metazoa</taxon>
        <taxon>Spiralia</taxon>
        <taxon>Gnathifera</taxon>
        <taxon>Rotifera</taxon>
        <taxon>Eurotatoria</taxon>
        <taxon>Bdelloidea</taxon>
        <taxon>Philodinida</taxon>
        <taxon>Philodinidae</taxon>
        <taxon>Rotaria</taxon>
    </lineage>
</organism>
<gene>
    <name evidence="1" type="ORF">SMN809_LOCUS52457</name>
</gene>
<sequence length="80" mass="9078">LDDALKEQVVQYLLSYVYTHYSTLSGHVREQALQILVVINKRRKAQRAQIAKNGFTVSLALSNLLQSANNQEFQFGLTLL</sequence>
<proteinExistence type="predicted"/>
<protein>
    <submittedName>
        <fullName evidence="1">Uncharacterized protein</fullName>
    </submittedName>
</protein>
<feature type="non-terminal residue" evidence="1">
    <location>
        <position position="80"/>
    </location>
</feature>
<evidence type="ECO:0000313" key="1">
    <source>
        <dbReference type="EMBL" id="CAF4915893.1"/>
    </source>
</evidence>